<feature type="domain" description="Cytochrome b5 heme-binding" evidence="6">
    <location>
        <begin position="46"/>
        <end position="125"/>
    </location>
</feature>
<dbReference type="InterPro" id="IPR036400">
    <property type="entry name" value="Cyt_B5-like_heme/steroid_sf"/>
</dbReference>
<protein>
    <submittedName>
        <fullName evidence="9">Cytochrome b5 reductase 4</fullName>
    </submittedName>
</protein>
<evidence type="ECO:0000259" key="7">
    <source>
        <dbReference type="PROSITE" id="PS51384"/>
    </source>
</evidence>
<dbReference type="AlphaFoldDB" id="A0A0X3PFY5"/>
<gene>
    <name evidence="9" type="primary">NB5R4</name>
    <name evidence="8" type="ORF">TR147513</name>
</gene>
<feature type="binding site" evidence="5">
    <location>
        <position position="368"/>
    </location>
    <ligand>
        <name>FAD</name>
        <dbReference type="ChEBI" id="CHEBI:57692"/>
    </ligand>
</feature>
<dbReference type="EMBL" id="GEEE01010171">
    <property type="protein sequence ID" value="JAP53054.1"/>
    <property type="molecule type" value="Transcribed_RNA"/>
</dbReference>
<dbReference type="Gene3D" id="3.40.50.80">
    <property type="entry name" value="Nucleotide-binding domain of ferredoxin-NADP reductase (FNR) module"/>
    <property type="match status" value="1"/>
</dbReference>
<evidence type="ECO:0000256" key="4">
    <source>
        <dbReference type="ARBA" id="ARBA00023002"/>
    </source>
</evidence>
<dbReference type="Pfam" id="PF00175">
    <property type="entry name" value="NAD_binding_1"/>
    <property type="match status" value="1"/>
</dbReference>
<dbReference type="SUPFAM" id="SSF63380">
    <property type="entry name" value="Riboflavin synthase domain-like"/>
    <property type="match status" value="1"/>
</dbReference>
<dbReference type="EMBL" id="GEEE01010346">
    <property type="protein sequence ID" value="JAP52879.1"/>
    <property type="molecule type" value="Transcribed_RNA"/>
</dbReference>
<dbReference type="SUPFAM" id="SSF52343">
    <property type="entry name" value="Ferredoxin reductase-like, C-terminal NADP-linked domain"/>
    <property type="match status" value="1"/>
</dbReference>
<dbReference type="PROSITE" id="PS51384">
    <property type="entry name" value="FAD_FR"/>
    <property type="match status" value="1"/>
</dbReference>
<dbReference type="InterPro" id="IPR008333">
    <property type="entry name" value="Cbr1-like_FAD-bd_dom"/>
</dbReference>
<organism evidence="8">
    <name type="scientific">Schistocephalus solidus</name>
    <name type="common">Tapeworm</name>
    <dbReference type="NCBI Taxonomy" id="70667"/>
    <lineage>
        <taxon>Eukaryota</taxon>
        <taxon>Metazoa</taxon>
        <taxon>Spiralia</taxon>
        <taxon>Lophotrochozoa</taxon>
        <taxon>Platyhelminthes</taxon>
        <taxon>Cestoda</taxon>
        <taxon>Eucestoda</taxon>
        <taxon>Diphyllobothriidea</taxon>
        <taxon>Diphyllobothriidae</taxon>
        <taxon>Schistocephalus</taxon>
    </lineage>
</organism>
<feature type="binding site" evidence="5">
    <location>
        <position position="367"/>
    </location>
    <ligand>
        <name>FAD</name>
        <dbReference type="ChEBI" id="CHEBI:57692"/>
    </ligand>
</feature>
<dbReference type="EMBL" id="GEEE01007251">
    <property type="protein sequence ID" value="JAP55974.1"/>
    <property type="molecule type" value="Transcribed_RNA"/>
</dbReference>
<dbReference type="EMBL" id="GEEE01009724">
    <property type="protein sequence ID" value="JAP53501.1"/>
    <property type="molecule type" value="Transcribed_RNA"/>
</dbReference>
<keyword evidence="3 5" id="KW-0274">FAD</keyword>
<dbReference type="InterPro" id="IPR001834">
    <property type="entry name" value="CBR-like"/>
</dbReference>
<evidence type="ECO:0000256" key="5">
    <source>
        <dbReference type="PIRSR" id="PIRSR601834-1"/>
    </source>
</evidence>
<dbReference type="InterPro" id="IPR017927">
    <property type="entry name" value="FAD-bd_FR_type"/>
</dbReference>
<feature type="binding site" evidence="5">
    <location>
        <position position="366"/>
    </location>
    <ligand>
        <name>FAD</name>
        <dbReference type="ChEBI" id="CHEBI:57692"/>
    </ligand>
</feature>
<feature type="domain" description="FAD-binding FR-type" evidence="7">
    <location>
        <begin position="312"/>
        <end position="427"/>
    </location>
</feature>
<dbReference type="SMART" id="SM01117">
    <property type="entry name" value="Cyt-b5"/>
    <property type="match status" value="1"/>
</dbReference>
<accession>A0A0X3PFY5</accession>
<reference evidence="8" key="1">
    <citation type="submission" date="2016-01" db="EMBL/GenBank/DDBJ databases">
        <title>Reference transcriptome for the parasite Schistocephalus solidus: insights into the molecular evolution of parasitism.</title>
        <authorList>
            <person name="Hebert F.O."/>
            <person name="Grambauer S."/>
            <person name="Barber I."/>
            <person name="Landry C.R."/>
            <person name="Aubin-Horth N."/>
        </authorList>
    </citation>
    <scope>NUCLEOTIDE SEQUENCE</scope>
</reference>
<feature type="binding site" evidence="5">
    <location>
        <position position="403"/>
    </location>
    <ligand>
        <name>FAD</name>
        <dbReference type="ChEBI" id="CHEBI:57692"/>
    </ligand>
</feature>
<evidence type="ECO:0000313" key="8">
    <source>
        <dbReference type="EMBL" id="JAP50679.1"/>
    </source>
</evidence>
<keyword evidence="4" id="KW-0560">Oxidoreductase</keyword>
<proteinExistence type="predicted"/>
<dbReference type="GO" id="GO:0016491">
    <property type="term" value="F:oxidoreductase activity"/>
    <property type="evidence" value="ECO:0007669"/>
    <property type="project" value="UniProtKB-KW"/>
</dbReference>
<dbReference type="PANTHER" id="PTHR19370">
    <property type="entry name" value="NADH-CYTOCHROME B5 REDUCTASE"/>
    <property type="match status" value="1"/>
</dbReference>
<evidence type="ECO:0000259" key="6">
    <source>
        <dbReference type="PROSITE" id="PS50255"/>
    </source>
</evidence>
<evidence type="ECO:0000256" key="2">
    <source>
        <dbReference type="ARBA" id="ARBA00022630"/>
    </source>
</evidence>
<dbReference type="PRINTS" id="PR00406">
    <property type="entry name" value="CYTB5RDTASE"/>
</dbReference>
<dbReference type="PROSITE" id="PS50255">
    <property type="entry name" value="CYTOCHROME_B5_2"/>
    <property type="match status" value="1"/>
</dbReference>
<keyword evidence="2 5" id="KW-0285">Flavoprotein</keyword>
<dbReference type="InterPro" id="IPR001433">
    <property type="entry name" value="OxRdtase_FAD/NAD-bd"/>
</dbReference>
<dbReference type="Gene3D" id="3.10.120.10">
    <property type="entry name" value="Cytochrome b5-like heme/steroid binding domain"/>
    <property type="match status" value="1"/>
</dbReference>
<feature type="binding site" evidence="5">
    <location>
        <position position="395"/>
    </location>
    <ligand>
        <name>FAD</name>
        <dbReference type="ChEBI" id="CHEBI:57692"/>
    </ligand>
</feature>
<feature type="binding site" evidence="5">
    <location>
        <position position="402"/>
    </location>
    <ligand>
        <name>FAD</name>
        <dbReference type="ChEBI" id="CHEBI:57692"/>
    </ligand>
</feature>
<name>A0A0X3PFY5_SCHSO</name>
<evidence type="ECO:0000256" key="3">
    <source>
        <dbReference type="ARBA" id="ARBA00022827"/>
    </source>
</evidence>
<evidence type="ECO:0000313" key="9">
    <source>
        <dbReference type="EMBL" id="JAP53054.1"/>
    </source>
</evidence>
<evidence type="ECO:0000256" key="1">
    <source>
        <dbReference type="ARBA" id="ARBA00001974"/>
    </source>
</evidence>
<dbReference type="InterPro" id="IPR001199">
    <property type="entry name" value="Cyt_B5-like_heme/steroid-bd"/>
</dbReference>
<comment type="cofactor">
    <cofactor evidence="1 5">
        <name>FAD</name>
        <dbReference type="ChEBI" id="CHEBI:57692"/>
    </cofactor>
</comment>
<sequence length="591" mass="66824">MEEKIPLPFLLTPHEPQKPARKNFLGIGHWNKYTRGDEYLSLTPESHSISEDELMKHCSPEDMWMALSQNGKLRVYDVTKFAEYHPGGFDLIATNAGTDASEEFRRAHAYVSVDMISRLQKGYLVRSSRRRPMPNFLSPRLPVSRPISKEERIKGRTKPTWDWKTISSSTVTVEIVLGVRELYSPLPATHCLAVCSRTDGTSVLTLRVLRNQDYYLLKLRLLPIFQPDLTSLALNFSSDRRSTSRTVDDPVYASPLTVLSGGSRLLNPRLAIDLRLTSNTDEHSRLQQFSALGATLEDRLIDTPEVSSGKVEDFFSCRVVISRRLGNSIYRYLRLLYHPDEVRVCVPLLHHVFVRVFDASGEPHIRPYTPCCIEFESADRQKSEATVNSLDLLVKVYELGCVSTILDKLRPGDNLQVSLPVGNMFPSVLLGCPGGFDEDSLRPWRYIYMLAGGSGITPFLRVLLLNSHFSSIDEKKTATAPKLRLLWFNRTLDDIVLEDELSQYASRLHPRLIVQHILSENDSADSLKRPKILNGCLTEDLVRSFISPEQSSPQPDANLWMICGPRGFNTAAVGILETLKEYSRNVHVLQA</sequence>
<dbReference type="SUPFAM" id="SSF55856">
    <property type="entry name" value="Cytochrome b5-like heme/steroid binding domain"/>
    <property type="match status" value="1"/>
</dbReference>
<dbReference type="Pfam" id="PF00173">
    <property type="entry name" value="Cyt-b5"/>
    <property type="match status" value="1"/>
</dbReference>
<dbReference type="InterPro" id="IPR017938">
    <property type="entry name" value="Riboflavin_synthase-like_b-brl"/>
</dbReference>
<feature type="binding site" evidence="5">
    <location>
        <position position="393"/>
    </location>
    <ligand>
        <name>FAD</name>
        <dbReference type="ChEBI" id="CHEBI:57692"/>
    </ligand>
</feature>
<dbReference type="Gene3D" id="2.40.30.10">
    <property type="entry name" value="Translation factors"/>
    <property type="match status" value="1"/>
</dbReference>
<dbReference type="EMBL" id="GEEE01011607">
    <property type="protein sequence ID" value="JAP51618.1"/>
    <property type="molecule type" value="Transcribed_RNA"/>
</dbReference>
<dbReference type="InterPro" id="IPR039261">
    <property type="entry name" value="FNR_nucleotide-bd"/>
</dbReference>
<dbReference type="Pfam" id="PF00970">
    <property type="entry name" value="FAD_binding_6"/>
    <property type="match status" value="1"/>
</dbReference>
<dbReference type="CDD" id="cd06183">
    <property type="entry name" value="cyt_b5_reduct_like"/>
    <property type="match status" value="1"/>
</dbReference>
<feature type="binding site" evidence="5">
    <location>
        <position position="457"/>
    </location>
    <ligand>
        <name>FAD</name>
        <dbReference type="ChEBI" id="CHEBI:57692"/>
    </ligand>
</feature>
<dbReference type="EMBL" id="GEEE01012546">
    <property type="protein sequence ID" value="JAP50679.1"/>
    <property type="molecule type" value="Transcribed_RNA"/>
</dbReference>